<dbReference type="GO" id="GO:0003924">
    <property type="term" value="F:GTPase activity"/>
    <property type="evidence" value="ECO:0007669"/>
    <property type="project" value="UniProtKB-UniRule"/>
</dbReference>
<dbReference type="GO" id="GO:0005525">
    <property type="term" value="F:GTP binding"/>
    <property type="evidence" value="ECO:0007669"/>
    <property type="project" value="UniProtKB-UniRule"/>
</dbReference>
<dbReference type="GO" id="GO:0000028">
    <property type="term" value="P:ribosomal small subunit assembly"/>
    <property type="evidence" value="ECO:0007669"/>
    <property type="project" value="TreeGrafter"/>
</dbReference>
<reference evidence="15" key="2">
    <citation type="submission" date="2015-11" db="EMBL/GenBank/DDBJ databases">
        <authorList>
            <person name="Anvar S.Y."/>
        </authorList>
    </citation>
    <scope>NUCLEOTIDE SEQUENCE [LARGE SCALE GENOMIC DNA]</scope>
</reference>
<dbReference type="EMBL" id="LN907858">
    <property type="protein sequence ID" value="CUU40327.1"/>
    <property type="molecule type" value="Genomic_DNA"/>
</dbReference>
<evidence type="ECO:0000313" key="13">
    <source>
        <dbReference type="EMBL" id="TLD79035.1"/>
    </source>
</evidence>
<feature type="region of interest" description="G1" evidence="7">
    <location>
        <begin position="33"/>
        <end position="40"/>
    </location>
</feature>
<feature type="region of interest" description="G3" evidence="7">
    <location>
        <begin position="82"/>
        <end position="85"/>
    </location>
</feature>
<keyword evidence="14" id="KW-1185">Reference proteome</keyword>
<dbReference type="KEGG" id="hty:BN2458_PEG1444"/>
<dbReference type="NCBIfam" id="TIGR00231">
    <property type="entry name" value="small_GTP"/>
    <property type="match status" value="1"/>
</dbReference>
<feature type="region of interest" description="G5" evidence="7">
    <location>
        <begin position="171"/>
        <end position="173"/>
    </location>
</feature>
<keyword evidence="5 6" id="KW-0342">GTP-binding</keyword>
<sequence>MESTHTSKPTLEPLPKHKAQDSHTRAGFVATLGRPNAGKSTLLNALLGERIALVSHKANATRKQMQMIVPYPPLHAQIVFVDTPGIHHNEKLLNQYMLSQALKAMGDCDLALYLAPVSDEVAHYEEFLRLSGGLAHILLLTKSDTCSKEQLLLKIAQYQAYDTYFLELIPISVKKGFDRDYILRQVAMHLPFAPFFYDEELLTPVNLKEIYKEMIRESLFENLSDEIPYEADVLIKSFKENQKLDRIHAHIIVEKHSQKAVVIGKEGSSIKRIGIGAREKMQVFSGKNVFLQLDVVVQKGWSKQKDVLKKIGYDFNE</sequence>
<evidence type="ECO:0000256" key="9">
    <source>
        <dbReference type="SAM" id="MobiDB-lite"/>
    </source>
</evidence>
<keyword evidence="3 6" id="KW-0547">Nucleotide-binding</keyword>
<evidence type="ECO:0000256" key="2">
    <source>
        <dbReference type="ARBA" id="ARBA00020484"/>
    </source>
</evidence>
<dbReference type="Gene3D" id="3.30.300.20">
    <property type="match status" value="1"/>
</dbReference>
<keyword evidence="6" id="KW-0699">rRNA-binding</keyword>
<evidence type="ECO:0000259" key="11">
    <source>
        <dbReference type="PROSITE" id="PS51713"/>
    </source>
</evidence>
<comment type="subcellular location">
    <subcellularLocation>
        <location evidence="6">Cytoplasm</location>
    </subcellularLocation>
    <subcellularLocation>
        <location evidence="6">Cell membrane</location>
        <topology evidence="6">Peripheral membrane protein</topology>
    </subcellularLocation>
</comment>
<keyword evidence="6" id="KW-1003">Cell membrane</keyword>
<dbReference type="CDD" id="cd22534">
    <property type="entry name" value="KH-II_Era"/>
    <property type="match status" value="1"/>
</dbReference>
<evidence type="ECO:0000256" key="7">
    <source>
        <dbReference type="PROSITE-ProRule" id="PRU01050"/>
    </source>
</evidence>
<dbReference type="PROSITE" id="PS50823">
    <property type="entry name" value="KH_TYPE_2"/>
    <property type="match status" value="1"/>
</dbReference>
<dbReference type="Proteomes" id="UP000064525">
    <property type="component" value="Chromosome I"/>
</dbReference>
<reference evidence="13 14" key="1">
    <citation type="journal article" date="2014" name="Genome Announc.">
        <title>Draft genome sequences of eight enterohepatic helicobacter species isolated from both laboratory and wild rodents.</title>
        <authorList>
            <person name="Sheh A."/>
            <person name="Shen Z."/>
            <person name="Fox J.G."/>
        </authorList>
    </citation>
    <scope>NUCLEOTIDE SEQUENCE [LARGE SCALE GENOMIC DNA]</scope>
    <source>
        <strain evidence="13 14">MIT 98-6810</strain>
    </source>
</reference>
<dbReference type="AlphaFoldDB" id="A0A0S4PX86"/>
<dbReference type="Gene3D" id="3.40.50.300">
    <property type="entry name" value="P-loop containing nucleotide triphosphate hydrolases"/>
    <property type="match status" value="1"/>
</dbReference>
<dbReference type="Proteomes" id="UP000029925">
    <property type="component" value="Unassembled WGS sequence"/>
</dbReference>
<feature type="region of interest" description="G2" evidence="7">
    <location>
        <begin position="59"/>
        <end position="63"/>
    </location>
</feature>
<feature type="binding site" evidence="6">
    <location>
        <begin position="141"/>
        <end position="144"/>
    </location>
    <ligand>
        <name>GTP</name>
        <dbReference type="ChEBI" id="CHEBI:37565"/>
    </ligand>
</feature>
<evidence type="ECO:0000256" key="4">
    <source>
        <dbReference type="ARBA" id="ARBA00022884"/>
    </source>
</evidence>
<dbReference type="GeneID" id="78151626"/>
<comment type="subunit">
    <text evidence="6">Monomer.</text>
</comment>
<evidence type="ECO:0000313" key="14">
    <source>
        <dbReference type="Proteomes" id="UP000029925"/>
    </source>
</evidence>
<keyword evidence="6" id="KW-0472">Membrane</keyword>
<evidence type="ECO:0000256" key="5">
    <source>
        <dbReference type="ARBA" id="ARBA00023134"/>
    </source>
</evidence>
<dbReference type="InterPro" id="IPR004044">
    <property type="entry name" value="KH_dom_type_2"/>
</dbReference>
<dbReference type="PANTHER" id="PTHR42698:SF1">
    <property type="entry name" value="GTPASE ERA, MITOCHONDRIAL"/>
    <property type="match status" value="1"/>
</dbReference>
<keyword evidence="6" id="KW-0963">Cytoplasm</keyword>
<dbReference type="InterPro" id="IPR009019">
    <property type="entry name" value="KH_sf_prok-type"/>
</dbReference>
<dbReference type="InterPro" id="IPR005662">
    <property type="entry name" value="GTPase_Era-like"/>
</dbReference>
<evidence type="ECO:0000313" key="12">
    <source>
        <dbReference type="EMBL" id="CUU40327.1"/>
    </source>
</evidence>
<dbReference type="InterPro" id="IPR005225">
    <property type="entry name" value="Small_GTP-bd"/>
</dbReference>
<dbReference type="CDD" id="cd04163">
    <property type="entry name" value="Era"/>
    <property type="match status" value="1"/>
</dbReference>
<dbReference type="NCBIfam" id="NF000908">
    <property type="entry name" value="PRK00089.1"/>
    <property type="match status" value="1"/>
</dbReference>
<evidence type="ECO:0000256" key="1">
    <source>
        <dbReference type="ARBA" id="ARBA00007921"/>
    </source>
</evidence>
<evidence type="ECO:0000256" key="8">
    <source>
        <dbReference type="RuleBase" id="RU003761"/>
    </source>
</evidence>
<dbReference type="GO" id="GO:0005886">
    <property type="term" value="C:plasma membrane"/>
    <property type="evidence" value="ECO:0007669"/>
    <property type="project" value="UniProtKB-SubCell"/>
</dbReference>
<dbReference type="Pfam" id="PF07650">
    <property type="entry name" value="KH_2"/>
    <property type="match status" value="1"/>
</dbReference>
<evidence type="ECO:0000313" key="15">
    <source>
        <dbReference type="Proteomes" id="UP000064525"/>
    </source>
</evidence>
<feature type="compositionally biased region" description="Basic and acidic residues" evidence="9">
    <location>
        <begin position="14"/>
        <end position="23"/>
    </location>
</feature>
<dbReference type="RefSeq" id="WP_081951417.1">
    <property type="nucleotide sequence ID" value="NZ_CAOMJD010000017.1"/>
</dbReference>
<feature type="domain" description="KH type-2" evidence="10">
    <location>
        <begin position="223"/>
        <end position="299"/>
    </location>
</feature>
<evidence type="ECO:0000259" key="10">
    <source>
        <dbReference type="PROSITE" id="PS50823"/>
    </source>
</evidence>
<feature type="domain" description="Era-type G" evidence="11">
    <location>
        <begin position="25"/>
        <end position="192"/>
    </location>
</feature>
<protein>
    <recommendedName>
        <fullName evidence="2 6">GTPase Era</fullName>
    </recommendedName>
</protein>
<dbReference type="InterPro" id="IPR030388">
    <property type="entry name" value="G_ERA_dom"/>
</dbReference>
<dbReference type="InterPro" id="IPR027417">
    <property type="entry name" value="P-loop_NTPase"/>
</dbReference>
<dbReference type="SUPFAM" id="SSF54814">
    <property type="entry name" value="Prokaryotic type KH domain (KH-domain type II)"/>
    <property type="match status" value="1"/>
</dbReference>
<proteinExistence type="inferred from homology"/>
<reference evidence="12" key="3">
    <citation type="submission" date="2015-11" db="EMBL/GenBank/DDBJ databases">
        <authorList>
            <person name="Zhang Y."/>
            <person name="Guo Z."/>
        </authorList>
    </citation>
    <scope>NUCLEOTIDE SEQUENCE</scope>
    <source>
        <strain evidence="12">1</strain>
    </source>
</reference>
<dbReference type="GO" id="GO:0043024">
    <property type="term" value="F:ribosomal small subunit binding"/>
    <property type="evidence" value="ECO:0007669"/>
    <property type="project" value="TreeGrafter"/>
</dbReference>
<dbReference type="OrthoDB" id="9805918at2"/>
<organism evidence="12 15">
    <name type="scientific">Helicobacter typhlonius</name>
    <dbReference type="NCBI Taxonomy" id="76936"/>
    <lineage>
        <taxon>Bacteria</taxon>
        <taxon>Pseudomonadati</taxon>
        <taxon>Campylobacterota</taxon>
        <taxon>Epsilonproteobacteria</taxon>
        <taxon>Campylobacterales</taxon>
        <taxon>Helicobacteraceae</taxon>
        <taxon>Helicobacter</taxon>
    </lineage>
</organism>
<dbReference type="PROSITE" id="PS51713">
    <property type="entry name" value="G_ERA"/>
    <property type="match status" value="1"/>
</dbReference>
<dbReference type="Pfam" id="PF01926">
    <property type="entry name" value="MMR_HSR1"/>
    <property type="match status" value="1"/>
</dbReference>
<comment type="similarity">
    <text evidence="1 6 7 8">Belongs to the TRAFAC class TrmE-Era-EngA-EngB-Septin-like GTPase superfamily. Era GTPase family.</text>
</comment>
<comment type="function">
    <text evidence="6">An essential GTPase that binds both GDP and GTP, with rapid nucleotide exchange. Plays a role in 16S rRNA processing and 30S ribosomal subunit biogenesis and possibly also in cell cycle regulation and energy metabolism.</text>
</comment>
<accession>A0A0S4PX86</accession>
<feature type="binding site" evidence="6">
    <location>
        <begin position="33"/>
        <end position="40"/>
    </location>
    <ligand>
        <name>GTP</name>
        <dbReference type="ChEBI" id="CHEBI:37565"/>
    </ligand>
</feature>
<gene>
    <name evidence="6" type="primary">era</name>
    <name evidence="12" type="ORF">BN2458_PEG1444</name>
    <name evidence="13" type="ORF">LS75_001610</name>
</gene>
<keyword evidence="6" id="KW-0690">Ribosome biogenesis</keyword>
<dbReference type="STRING" id="76936.BN2458_PEG1444"/>
<dbReference type="InterPro" id="IPR015946">
    <property type="entry name" value="KH_dom-like_a/b"/>
</dbReference>
<dbReference type="HAMAP" id="MF_00367">
    <property type="entry name" value="GTPase_Era"/>
    <property type="match status" value="1"/>
</dbReference>
<feature type="region of interest" description="G4" evidence="7">
    <location>
        <begin position="141"/>
        <end position="144"/>
    </location>
</feature>
<feature type="region of interest" description="Disordered" evidence="9">
    <location>
        <begin position="1"/>
        <end position="23"/>
    </location>
</feature>
<feature type="binding site" evidence="6">
    <location>
        <begin position="82"/>
        <end position="86"/>
    </location>
    <ligand>
        <name>GTP</name>
        <dbReference type="ChEBI" id="CHEBI:37565"/>
    </ligand>
</feature>
<dbReference type="EMBL" id="JRPF02000002">
    <property type="protein sequence ID" value="TLD79035.1"/>
    <property type="molecule type" value="Genomic_DNA"/>
</dbReference>
<dbReference type="GO" id="GO:0070181">
    <property type="term" value="F:small ribosomal subunit rRNA binding"/>
    <property type="evidence" value="ECO:0007669"/>
    <property type="project" value="UniProtKB-UniRule"/>
</dbReference>
<keyword evidence="4 6" id="KW-0694">RNA-binding</keyword>
<dbReference type="NCBIfam" id="TIGR00436">
    <property type="entry name" value="era"/>
    <property type="match status" value="1"/>
</dbReference>
<evidence type="ECO:0000256" key="6">
    <source>
        <dbReference type="HAMAP-Rule" id="MF_00367"/>
    </source>
</evidence>
<name>A0A0S4PX86_9HELI</name>
<dbReference type="PATRIC" id="fig|76936.10.peg.1410"/>
<dbReference type="GO" id="GO:0005829">
    <property type="term" value="C:cytosol"/>
    <property type="evidence" value="ECO:0007669"/>
    <property type="project" value="TreeGrafter"/>
</dbReference>
<dbReference type="PANTHER" id="PTHR42698">
    <property type="entry name" value="GTPASE ERA"/>
    <property type="match status" value="1"/>
</dbReference>
<dbReference type="SUPFAM" id="SSF52540">
    <property type="entry name" value="P-loop containing nucleoside triphosphate hydrolases"/>
    <property type="match status" value="1"/>
</dbReference>
<dbReference type="InterPro" id="IPR006073">
    <property type="entry name" value="GTP-bd"/>
</dbReference>
<evidence type="ECO:0000256" key="3">
    <source>
        <dbReference type="ARBA" id="ARBA00022741"/>
    </source>
</evidence>